<dbReference type="Proteomes" id="UP000674318">
    <property type="component" value="Unassembled WGS sequence"/>
</dbReference>
<evidence type="ECO:0000256" key="4">
    <source>
        <dbReference type="ARBA" id="ARBA00021815"/>
    </source>
</evidence>
<keyword evidence="6" id="KW-0175">Coiled coil</keyword>
<dbReference type="InterPro" id="IPR023379">
    <property type="entry name" value="BART_dom"/>
</dbReference>
<proteinExistence type="inferred from homology"/>
<dbReference type="RefSeq" id="XP_067752339.1">
    <property type="nucleotide sequence ID" value="XM_067896182.1"/>
</dbReference>
<dbReference type="InterPro" id="IPR003903">
    <property type="entry name" value="UIM_dom"/>
</dbReference>
<organism evidence="12 13">
    <name type="scientific">Porcisia hertigi</name>
    <dbReference type="NCBI Taxonomy" id="2761500"/>
    <lineage>
        <taxon>Eukaryota</taxon>
        <taxon>Discoba</taxon>
        <taxon>Euglenozoa</taxon>
        <taxon>Kinetoplastea</taxon>
        <taxon>Metakinetoplastina</taxon>
        <taxon>Trypanosomatida</taxon>
        <taxon>Trypanosomatidae</taxon>
        <taxon>Leishmaniinae</taxon>
        <taxon>Porcisia</taxon>
    </lineage>
</organism>
<dbReference type="GO" id="GO:0097546">
    <property type="term" value="C:ciliary base"/>
    <property type="evidence" value="ECO:0007669"/>
    <property type="project" value="TreeGrafter"/>
</dbReference>
<evidence type="ECO:0000256" key="6">
    <source>
        <dbReference type="ARBA" id="ARBA00023054"/>
    </source>
</evidence>
<evidence type="ECO:0000256" key="1">
    <source>
        <dbReference type="ARBA" id="ARBA00004138"/>
    </source>
</evidence>
<evidence type="ECO:0000313" key="12">
    <source>
        <dbReference type="EMBL" id="KAG5490011.1"/>
    </source>
</evidence>
<keyword evidence="8" id="KW-0966">Cell projection</keyword>
<dbReference type="InterPro" id="IPR038888">
    <property type="entry name" value="CFAP36"/>
</dbReference>
<dbReference type="PROSITE" id="PS50330">
    <property type="entry name" value="UIM"/>
    <property type="match status" value="1"/>
</dbReference>
<keyword evidence="13" id="KW-1185">Reference proteome</keyword>
<evidence type="ECO:0000256" key="9">
    <source>
        <dbReference type="ARBA" id="ARBA00031593"/>
    </source>
</evidence>
<evidence type="ECO:0000256" key="10">
    <source>
        <dbReference type="SAM" id="MobiDB-lite"/>
    </source>
</evidence>
<name>A0A836KWT6_9TRYP</name>
<feature type="compositionally biased region" description="Low complexity" evidence="10">
    <location>
        <begin position="342"/>
        <end position="355"/>
    </location>
</feature>
<keyword evidence="5" id="KW-0963">Cytoplasm</keyword>
<dbReference type="PANTHER" id="PTHR21532:SF0">
    <property type="entry name" value="CILIA- AND FLAGELLA-ASSOCIATED PROTEIN 36"/>
    <property type="match status" value="1"/>
</dbReference>
<dbReference type="KEGG" id="phet:94286259"/>
<dbReference type="PANTHER" id="PTHR21532">
    <property type="entry name" value="PHOSPHODIESTERASE HL"/>
    <property type="match status" value="1"/>
</dbReference>
<dbReference type="EMBL" id="JAFJZO010000036">
    <property type="protein sequence ID" value="KAG5490011.1"/>
    <property type="molecule type" value="Genomic_DNA"/>
</dbReference>
<dbReference type="Pfam" id="PF11527">
    <property type="entry name" value="ARL2_Bind_BART"/>
    <property type="match status" value="1"/>
</dbReference>
<gene>
    <name evidence="12" type="ORF">JKF63_00130</name>
</gene>
<dbReference type="InterPro" id="IPR042541">
    <property type="entry name" value="BART_sf"/>
</dbReference>
<comment type="similarity">
    <text evidence="3">Belongs to the CFAP36 family.</text>
</comment>
<feature type="region of interest" description="Disordered" evidence="10">
    <location>
        <begin position="327"/>
        <end position="371"/>
    </location>
</feature>
<evidence type="ECO:0000259" key="11">
    <source>
        <dbReference type="Pfam" id="PF11527"/>
    </source>
</evidence>
<feature type="domain" description="BART" evidence="11">
    <location>
        <begin position="3"/>
        <end position="126"/>
    </location>
</feature>
<sequence>MAENQWITEALVQFSESPIWMTPIENFVDENCCVFSNDSEMKLEYTVVHNNFKKLVDSLLTCCVEELGVSMQMAVDALERSLTLGEETPSDRTERDAAKKMMKQILNADNFAVFHATMVKRNLELDILANAALRARGIIVGGEEEPETGVDDGNALVPARMQRVIDANGNIDEDEALRCAIEESLHDSAARQQVQAYSEVCVREEVVMKVAAVELQASRQKAQLKAVIQSQASPESPEVERYRQEQMSIINQQKESQIQQIHNCAMLGVEKHHVLDEAKLPTAEFSSPEVPQAVLAPPCVPAATSAPASAPLDVPVSAPTMPPMGQRQSALPGIASKTDTGATRPALSAPAPLARGNAVPATSASTLDAISREEMDRRAEYMREQREKILARNRASRQEQLDMFVKKNSTAETPSSSETGAAVGTSQAMTIEIARRLRGDLLGEARKKNS</sequence>
<comment type="caution">
    <text evidence="12">The sequence shown here is derived from an EMBL/GenBank/DDBJ whole genome shotgun (WGS) entry which is preliminary data.</text>
</comment>
<dbReference type="GeneID" id="94286259"/>
<reference evidence="12 13" key="1">
    <citation type="submission" date="2021-02" db="EMBL/GenBank/DDBJ databases">
        <title>Porcisia hertigi Genome sequencing and assembly.</title>
        <authorList>
            <person name="Almutairi H."/>
            <person name="Gatherer D."/>
        </authorList>
    </citation>
    <scope>NUCLEOTIDE SEQUENCE [LARGE SCALE GENOMIC DNA]</scope>
    <source>
        <strain evidence="12 13">C119</strain>
    </source>
</reference>
<dbReference type="OrthoDB" id="272687at2759"/>
<evidence type="ECO:0000256" key="5">
    <source>
        <dbReference type="ARBA" id="ARBA00022490"/>
    </source>
</evidence>
<accession>A0A836KWT6</accession>
<keyword evidence="7" id="KW-0969">Cilium</keyword>
<evidence type="ECO:0000313" key="13">
    <source>
        <dbReference type="Proteomes" id="UP000674318"/>
    </source>
</evidence>
<evidence type="ECO:0000256" key="2">
    <source>
        <dbReference type="ARBA" id="ARBA00004496"/>
    </source>
</evidence>
<comment type="subcellular location">
    <subcellularLocation>
        <location evidence="1">Cell projection</location>
        <location evidence="1">Cilium</location>
    </subcellularLocation>
    <subcellularLocation>
        <location evidence="2">Cytoplasm</location>
    </subcellularLocation>
</comment>
<protein>
    <recommendedName>
        <fullName evidence="4">Cilia- and flagella-associated protein 36</fullName>
    </recommendedName>
    <alternativeName>
        <fullName evidence="9">Coiled-coil domain-containing protein 104</fullName>
    </alternativeName>
</protein>
<evidence type="ECO:0000256" key="8">
    <source>
        <dbReference type="ARBA" id="ARBA00023273"/>
    </source>
</evidence>
<dbReference type="GO" id="GO:0005930">
    <property type="term" value="C:axoneme"/>
    <property type="evidence" value="ECO:0007669"/>
    <property type="project" value="TreeGrafter"/>
</dbReference>
<dbReference type="Gene3D" id="1.20.1520.10">
    <property type="entry name" value="ADP-ribosylation factor-like 2-binding protein, domain"/>
    <property type="match status" value="1"/>
</dbReference>
<evidence type="ECO:0000256" key="7">
    <source>
        <dbReference type="ARBA" id="ARBA00023069"/>
    </source>
</evidence>
<evidence type="ECO:0000256" key="3">
    <source>
        <dbReference type="ARBA" id="ARBA00007460"/>
    </source>
</evidence>
<dbReference type="AlphaFoldDB" id="A0A836KWT6"/>